<keyword evidence="4" id="KW-0472">Membrane</keyword>
<accession>A0A4Q7U4Z7</accession>
<feature type="transmembrane region" description="Helical" evidence="4">
    <location>
        <begin position="552"/>
        <end position="570"/>
    </location>
</feature>
<evidence type="ECO:0000313" key="7">
    <source>
        <dbReference type="EMBL" id="RZT68714.1"/>
    </source>
</evidence>
<dbReference type="CDD" id="cd00063">
    <property type="entry name" value="FN3"/>
    <property type="match status" value="1"/>
</dbReference>
<evidence type="ECO:0000259" key="6">
    <source>
        <dbReference type="PROSITE" id="PS50853"/>
    </source>
</evidence>
<dbReference type="SUPFAM" id="SSF49265">
    <property type="entry name" value="Fibronectin type III"/>
    <property type="match status" value="1"/>
</dbReference>
<feature type="region of interest" description="Disordered" evidence="3">
    <location>
        <begin position="471"/>
        <end position="553"/>
    </location>
</feature>
<dbReference type="PROSITE" id="PS50853">
    <property type="entry name" value="FN3"/>
    <property type="match status" value="1"/>
</dbReference>
<keyword evidence="2" id="KW-0119">Carbohydrate metabolism</keyword>
<keyword evidence="4" id="KW-1133">Transmembrane helix</keyword>
<gene>
    <name evidence="7" type="ORF">EV139_0441</name>
</gene>
<protein>
    <submittedName>
        <fullName evidence="7">Fibronectin type III domain protein</fullName>
    </submittedName>
</protein>
<dbReference type="Gene3D" id="2.60.40.10">
    <property type="entry name" value="Immunoglobulins"/>
    <property type="match status" value="1"/>
</dbReference>
<dbReference type="Proteomes" id="UP000291832">
    <property type="component" value="Unassembled WGS sequence"/>
</dbReference>
<keyword evidence="8" id="KW-1185">Reference proteome</keyword>
<dbReference type="RefSeq" id="WP_130452670.1">
    <property type="nucleotide sequence ID" value="NZ_QYAG01000005.1"/>
</dbReference>
<feature type="signal peptide" evidence="5">
    <location>
        <begin position="1"/>
        <end position="23"/>
    </location>
</feature>
<evidence type="ECO:0000313" key="8">
    <source>
        <dbReference type="Proteomes" id="UP000291832"/>
    </source>
</evidence>
<name>A0A4Q7U4Z7_9MICO</name>
<comment type="caution">
    <text evidence="7">The sequence shown here is derived from an EMBL/GenBank/DDBJ whole genome shotgun (WGS) entry which is preliminary data.</text>
</comment>
<dbReference type="SUPFAM" id="SSF50956">
    <property type="entry name" value="Thermostable phytase (3-phytase)"/>
    <property type="match status" value="1"/>
</dbReference>
<keyword evidence="5" id="KW-0732">Signal</keyword>
<keyword evidence="4" id="KW-0812">Transmembrane</keyword>
<reference evidence="7 8" key="1">
    <citation type="journal article" date="2015" name="Stand. Genomic Sci.">
        <title>Genomic Encyclopedia of Bacterial and Archaeal Type Strains, Phase III: the genomes of soil and plant-associated and newly described type strains.</title>
        <authorList>
            <person name="Whitman W.B."/>
            <person name="Woyke T."/>
            <person name="Klenk H.P."/>
            <person name="Zhou Y."/>
            <person name="Lilburn T.G."/>
            <person name="Beck B.J."/>
            <person name="De Vos P."/>
            <person name="Vandamme P."/>
            <person name="Eisen J.A."/>
            <person name="Garrity G."/>
            <person name="Hugenholtz P."/>
            <person name="Kyrpides N.C."/>
        </authorList>
    </citation>
    <scope>NUCLEOTIDE SEQUENCE [LARGE SCALE GENOMIC DNA]</scope>
    <source>
        <strain evidence="7 8">RF6</strain>
    </source>
</reference>
<organism evidence="7 8">
    <name type="scientific">Leucobacter luti</name>
    <dbReference type="NCBI Taxonomy" id="340320"/>
    <lineage>
        <taxon>Bacteria</taxon>
        <taxon>Bacillati</taxon>
        <taxon>Actinomycetota</taxon>
        <taxon>Actinomycetes</taxon>
        <taxon>Micrococcales</taxon>
        <taxon>Microbacteriaceae</taxon>
        <taxon>Leucobacter</taxon>
    </lineage>
</organism>
<sequence>MLHTRVIGGLTVATMITSATVFAPQPAAAFAQLPDGKAEGSGEYGLIGDSLKTIDSIYGVALDDAGSIWYAVPDGAGRGITEYRAESFDPAAGDYTGNGEYTLRGGYLASAWSDPVHYANRDSTAADPGGGTQPWPEPRGIEPLPGGGIAVGDTNGNVSTPPGTILFYDAEHTAIIGNAGVGGDQGCTRLAEGELAWGPYFAVTADRLYAPYEGCNVVSVFSVPEGDPLHRLTGAGQTAGIQPNPPADQGPGSLDEVYGVSTDGTALYTSDLGFTRAPATGMVQRWLIDDETESWELDTAFGTDGALAFPGEQIYGTVAGADGDLYVIPQRGPVRRYDAGGTYRADVQVRDVPYAAARDLQVTDEGWIVMTARGEHSLRVLAKSPDPVTGLAAESGQADGSVELTWDALEAGYGQAPLLDYVVERSDDGGATWQTVEREISLDPAATLTGLDAGEYDIRVTAFSEAGRGDPALVEGVTVTEPTPGGPRPPVVEPPVVEPPVVEPPVVEPPRGTAIPGEGLPGVQPTHEPRPTAPTRSPSEGLAATGGPPSGPAAAVAALLLAAGATGLVARRVRASRAVR</sequence>
<evidence type="ECO:0000256" key="1">
    <source>
        <dbReference type="ARBA" id="ARBA00023295"/>
    </source>
</evidence>
<feature type="domain" description="Fibronectin type-III" evidence="6">
    <location>
        <begin position="384"/>
        <end position="483"/>
    </location>
</feature>
<evidence type="ECO:0000256" key="3">
    <source>
        <dbReference type="SAM" id="MobiDB-lite"/>
    </source>
</evidence>
<keyword evidence="1" id="KW-0326">Glycosidase</keyword>
<dbReference type="AlphaFoldDB" id="A0A4Q7U4Z7"/>
<dbReference type="Pfam" id="PF00041">
    <property type="entry name" value="fn3"/>
    <property type="match status" value="1"/>
</dbReference>
<feature type="compositionally biased region" description="Low complexity" evidence="3">
    <location>
        <begin position="474"/>
        <end position="483"/>
    </location>
</feature>
<dbReference type="GO" id="GO:0016798">
    <property type="term" value="F:hydrolase activity, acting on glycosyl bonds"/>
    <property type="evidence" value="ECO:0007669"/>
    <property type="project" value="UniProtKB-KW"/>
</dbReference>
<dbReference type="SMART" id="SM00060">
    <property type="entry name" value="FN3"/>
    <property type="match status" value="1"/>
</dbReference>
<evidence type="ECO:0000256" key="2">
    <source>
        <dbReference type="ARBA" id="ARBA00023326"/>
    </source>
</evidence>
<evidence type="ECO:0000256" key="4">
    <source>
        <dbReference type="SAM" id="Phobius"/>
    </source>
</evidence>
<proteinExistence type="predicted"/>
<dbReference type="GO" id="GO:0000272">
    <property type="term" value="P:polysaccharide catabolic process"/>
    <property type="evidence" value="ECO:0007669"/>
    <property type="project" value="UniProtKB-KW"/>
</dbReference>
<feature type="compositionally biased region" description="Pro residues" evidence="3">
    <location>
        <begin position="484"/>
        <end position="508"/>
    </location>
</feature>
<dbReference type="InterPro" id="IPR003961">
    <property type="entry name" value="FN3_dom"/>
</dbReference>
<dbReference type="InterPro" id="IPR013783">
    <property type="entry name" value="Ig-like_fold"/>
</dbReference>
<evidence type="ECO:0000256" key="5">
    <source>
        <dbReference type="SAM" id="SignalP"/>
    </source>
</evidence>
<feature type="chain" id="PRO_5038918060" evidence="5">
    <location>
        <begin position="24"/>
        <end position="580"/>
    </location>
</feature>
<dbReference type="OrthoDB" id="4986608at2"/>
<keyword evidence="2" id="KW-0624">Polysaccharide degradation</keyword>
<keyword evidence="1" id="KW-0378">Hydrolase</keyword>
<dbReference type="InterPro" id="IPR036116">
    <property type="entry name" value="FN3_sf"/>
</dbReference>
<feature type="compositionally biased region" description="Low complexity" evidence="3">
    <location>
        <begin position="541"/>
        <end position="553"/>
    </location>
</feature>
<dbReference type="EMBL" id="SHKI01000002">
    <property type="protein sequence ID" value="RZT68714.1"/>
    <property type="molecule type" value="Genomic_DNA"/>
</dbReference>